<gene>
    <name evidence="3" type="ORF">STRTUCAR8_04824</name>
</gene>
<comment type="caution">
    <text evidence="3">The sequence shown here is derived from an EMBL/GenBank/DDBJ whole genome shotgun (WGS) entry which is preliminary data.</text>
</comment>
<keyword evidence="4" id="KW-1185">Reference proteome</keyword>
<dbReference type="PATRIC" id="fig|698760.3.peg.4554"/>
<evidence type="ECO:0000313" key="3">
    <source>
        <dbReference type="EMBL" id="ELP66683.1"/>
    </source>
</evidence>
<name>L7F518_STRT8</name>
<evidence type="ECO:0000313" key="4">
    <source>
        <dbReference type="Proteomes" id="UP000010931"/>
    </source>
</evidence>
<dbReference type="EMBL" id="AEJB01000333">
    <property type="protein sequence ID" value="ELP66683.1"/>
    <property type="molecule type" value="Genomic_DNA"/>
</dbReference>
<feature type="transmembrane region" description="Helical" evidence="2">
    <location>
        <begin position="179"/>
        <end position="202"/>
    </location>
</feature>
<feature type="transmembrane region" description="Helical" evidence="2">
    <location>
        <begin position="153"/>
        <end position="173"/>
    </location>
</feature>
<sequence>MTTNSASLRRSLLPLVLDVAVPVGSYYVFKNGLGMSAVAALGWSSAVPAVRTGWSAVRGRTVNAMAALILVVNVAGVLLSFVTGDARLMLVKDSGISSVIGIGVLVSVRLGRPMMTEGMKPFLLRGDAERIAAWERLVSGSPRFQRAERTFSLVWGVVLLGECVARIVGVYVLSVDTMVWLGTVVMVGAMVLGVLVGGALAVEPMKLMLRAEVARQRESGSDSTDTGVQAGSDTKRGGSMAHRVRMDVVAG</sequence>
<evidence type="ECO:0000256" key="2">
    <source>
        <dbReference type="SAM" id="Phobius"/>
    </source>
</evidence>
<feature type="compositionally biased region" description="Polar residues" evidence="1">
    <location>
        <begin position="221"/>
        <end position="232"/>
    </location>
</feature>
<dbReference type="STRING" id="85558.T45_06548"/>
<reference evidence="3 4" key="1">
    <citation type="journal article" date="2011" name="Plasmid">
        <title>Streptomyces turgidiscabies Car8 contains a modular pathogenicity island that shares virulence genes with other actinobacterial plant pathogens.</title>
        <authorList>
            <person name="Huguet-Tapia J.C."/>
            <person name="Badger J.H."/>
            <person name="Loria R."/>
            <person name="Pettis G.S."/>
        </authorList>
    </citation>
    <scope>NUCLEOTIDE SEQUENCE [LARGE SCALE GENOMIC DNA]</scope>
    <source>
        <strain evidence="3 4">Car8</strain>
    </source>
</reference>
<feature type="region of interest" description="Disordered" evidence="1">
    <location>
        <begin position="218"/>
        <end position="240"/>
    </location>
</feature>
<protein>
    <submittedName>
        <fullName evidence="3">Putative membrane protein</fullName>
    </submittedName>
</protein>
<dbReference type="AlphaFoldDB" id="L7F518"/>
<dbReference type="RefSeq" id="WP_006378209.1">
    <property type="nucleotide sequence ID" value="NZ_AEJB01000333.1"/>
</dbReference>
<organism evidence="3 4">
    <name type="scientific">Streptomyces turgidiscabies (strain Car8)</name>
    <dbReference type="NCBI Taxonomy" id="698760"/>
    <lineage>
        <taxon>Bacteria</taxon>
        <taxon>Bacillati</taxon>
        <taxon>Actinomycetota</taxon>
        <taxon>Actinomycetes</taxon>
        <taxon>Kitasatosporales</taxon>
        <taxon>Streptomycetaceae</taxon>
        <taxon>Streptomyces</taxon>
    </lineage>
</organism>
<feature type="transmembrane region" description="Helical" evidence="2">
    <location>
        <begin position="94"/>
        <end position="111"/>
    </location>
</feature>
<feature type="transmembrane region" description="Helical" evidence="2">
    <location>
        <begin position="61"/>
        <end position="82"/>
    </location>
</feature>
<dbReference type="Proteomes" id="UP000010931">
    <property type="component" value="Unassembled WGS sequence"/>
</dbReference>
<dbReference type="NCBIfam" id="NF041646">
    <property type="entry name" value="VC0807_fam"/>
    <property type="match status" value="1"/>
</dbReference>
<keyword evidence="2" id="KW-0472">Membrane</keyword>
<feature type="transmembrane region" description="Helical" evidence="2">
    <location>
        <begin position="35"/>
        <end position="54"/>
    </location>
</feature>
<dbReference type="GeneID" id="97406235"/>
<feature type="transmembrane region" description="Helical" evidence="2">
    <location>
        <begin position="12"/>
        <end position="29"/>
    </location>
</feature>
<keyword evidence="2" id="KW-1133">Transmembrane helix</keyword>
<proteinExistence type="predicted"/>
<keyword evidence="2" id="KW-0812">Transmembrane</keyword>
<accession>L7F518</accession>
<evidence type="ECO:0000256" key="1">
    <source>
        <dbReference type="SAM" id="MobiDB-lite"/>
    </source>
</evidence>